<comment type="caution">
    <text evidence="2">The sequence shown here is derived from an EMBL/GenBank/DDBJ whole genome shotgun (WGS) entry which is preliminary data.</text>
</comment>
<dbReference type="InterPro" id="IPR043502">
    <property type="entry name" value="DNA/RNA_pol_sf"/>
</dbReference>
<dbReference type="Proteomes" id="UP001160148">
    <property type="component" value="Unassembled WGS sequence"/>
</dbReference>
<dbReference type="GO" id="GO:0071897">
    <property type="term" value="P:DNA biosynthetic process"/>
    <property type="evidence" value="ECO:0007669"/>
    <property type="project" value="UniProtKB-ARBA"/>
</dbReference>
<evidence type="ECO:0000313" key="3">
    <source>
        <dbReference type="Proteomes" id="UP001160148"/>
    </source>
</evidence>
<protein>
    <recommendedName>
        <fullName evidence="1">Reverse transcriptase domain-containing protein</fullName>
    </recommendedName>
</protein>
<accession>A0AAV0XZH9</accession>
<evidence type="ECO:0000259" key="1">
    <source>
        <dbReference type="Pfam" id="PF00078"/>
    </source>
</evidence>
<evidence type="ECO:0000313" key="2">
    <source>
        <dbReference type="EMBL" id="CAI6373543.1"/>
    </source>
</evidence>
<name>A0AAV0XZH9_9HEMI</name>
<dbReference type="EMBL" id="CARXXK010001098">
    <property type="protein sequence ID" value="CAI6373543.1"/>
    <property type="molecule type" value="Genomic_DNA"/>
</dbReference>
<dbReference type="PANTHER" id="PTHR47331">
    <property type="entry name" value="PHD-TYPE DOMAIN-CONTAINING PROTEIN"/>
    <property type="match status" value="1"/>
</dbReference>
<feature type="domain" description="Reverse transcriptase" evidence="1">
    <location>
        <begin position="77"/>
        <end position="196"/>
    </location>
</feature>
<dbReference type="SUPFAM" id="SSF56672">
    <property type="entry name" value="DNA/RNA polymerases"/>
    <property type="match status" value="1"/>
</dbReference>
<organism evidence="2 3">
    <name type="scientific">Macrosiphum euphorbiae</name>
    <name type="common">potato aphid</name>
    <dbReference type="NCBI Taxonomy" id="13131"/>
    <lineage>
        <taxon>Eukaryota</taxon>
        <taxon>Metazoa</taxon>
        <taxon>Ecdysozoa</taxon>
        <taxon>Arthropoda</taxon>
        <taxon>Hexapoda</taxon>
        <taxon>Insecta</taxon>
        <taxon>Pterygota</taxon>
        <taxon>Neoptera</taxon>
        <taxon>Paraneoptera</taxon>
        <taxon>Hemiptera</taxon>
        <taxon>Sternorrhyncha</taxon>
        <taxon>Aphidomorpha</taxon>
        <taxon>Aphidoidea</taxon>
        <taxon>Aphididae</taxon>
        <taxon>Macrosiphini</taxon>
        <taxon>Macrosiphum</taxon>
    </lineage>
</organism>
<sequence length="209" mass="23974">MKEYENSGHMQEVNNSEPVTKNLFYLPQNPVVKLSSLTTKLRVVFDGSAKSSTGVSINNVLMRGPTVQEELFSILIRFRTHQYVITADVEKMFRQVGVSKEDQDLQRIVWRERPSEVLRIYRLATVTYGTTSASFMATQCVASLAEAEKLRFPKAVKAIRRDFYMDDLMTGAETIDECKMLQSQISMFLESAKLPLRKWCLIQPRYSKA</sequence>
<gene>
    <name evidence="2" type="ORF">MEUPH1_LOCUS27279</name>
</gene>
<keyword evidence="3" id="KW-1185">Reference proteome</keyword>
<dbReference type="InterPro" id="IPR000477">
    <property type="entry name" value="RT_dom"/>
</dbReference>
<dbReference type="Pfam" id="PF00078">
    <property type="entry name" value="RVT_1"/>
    <property type="match status" value="1"/>
</dbReference>
<dbReference type="PANTHER" id="PTHR47331:SF1">
    <property type="entry name" value="GAG-LIKE PROTEIN"/>
    <property type="match status" value="1"/>
</dbReference>
<dbReference type="AlphaFoldDB" id="A0AAV0XZH9"/>
<reference evidence="2 3" key="1">
    <citation type="submission" date="2023-01" db="EMBL/GenBank/DDBJ databases">
        <authorList>
            <person name="Whitehead M."/>
        </authorList>
    </citation>
    <scope>NUCLEOTIDE SEQUENCE [LARGE SCALE GENOMIC DNA]</scope>
</reference>
<proteinExistence type="predicted"/>